<dbReference type="PROSITE" id="PS50234">
    <property type="entry name" value="VWFA"/>
    <property type="match status" value="1"/>
</dbReference>
<organism evidence="4 5">
    <name type="scientific">Methanolacinia petrolearia (strain DSM 11571 / OCM 486 / SEBR 4847)</name>
    <name type="common">Methanoplanus petrolearius</name>
    <dbReference type="NCBI Taxonomy" id="679926"/>
    <lineage>
        <taxon>Archaea</taxon>
        <taxon>Methanobacteriati</taxon>
        <taxon>Methanobacteriota</taxon>
        <taxon>Stenosarchaea group</taxon>
        <taxon>Methanomicrobia</taxon>
        <taxon>Methanomicrobiales</taxon>
        <taxon>Methanomicrobiaceae</taxon>
        <taxon>Methanolacinia</taxon>
    </lineage>
</organism>
<dbReference type="InterPro" id="IPR027417">
    <property type="entry name" value="P-loop_NTPase"/>
</dbReference>
<dbReference type="Proteomes" id="UP000006565">
    <property type="component" value="Chromosome"/>
</dbReference>
<accession>E1RKP1</accession>
<dbReference type="KEGG" id="mpi:Mpet_2232"/>
<gene>
    <name evidence="4" type="ordered locus">Mpet_2232</name>
</gene>
<dbReference type="STRING" id="679926.Mpet_2232"/>
<proteinExistence type="inferred from homology"/>
<dbReference type="CDD" id="cd01451">
    <property type="entry name" value="vWA_Magnesium_chelatase"/>
    <property type="match status" value="1"/>
</dbReference>
<feature type="region of interest" description="Disordered" evidence="2">
    <location>
        <begin position="373"/>
        <end position="401"/>
    </location>
</feature>
<dbReference type="GeneID" id="9744717"/>
<comment type="similarity">
    <text evidence="1">Belongs to the Mg-chelatase subunits D/I family.</text>
</comment>
<feature type="domain" description="VWFA" evidence="3">
    <location>
        <begin position="451"/>
        <end position="631"/>
    </location>
</feature>
<dbReference type="PANTHER" id="PTHR35023:SF1">
    <property type="entry name" value="MG-PROTOPORPHYRIN IX CHELATASE"/>
    <property type="match status" value="1"/>
</dbReference>
<evidence type="ECO:0000256" key="1">
    <source>
        <dbReference type="ARBA" id="ARBA00005799"/>
    </source>
</evidence>
<dbReference type="eggNOG" id="arCOG06472">
    <property type="taxonomic scope" value="Archaea"/>
</dbReference>
<dbReference type="InterPro" id="IPR041628">
    <property type="entry name" value="ChlI/MoxR_AAA_lid"/>
</dbReference>
<dbReference type="eggNOG" id="arCOG00438">
    <property type="taxonomic scope" value="Archaea"/>
</dbReference>
<dbReference type="Pfam" id="PF13519">
    <property type="entry name" value="VWA_2"/>
    <property type="match status" value="1"/>
</dbReference>
<reference evidence="4 5" key="1">
    <citation type="journal article" date="2010" name="Stand. Genomic Sci.">
        <title>Complete genome sequence of Methanoplanus petrolearius type strain (SEBR 4847).</title>
        <authorList>
            <person name="Brambilla E."/>
            <person name="Djao O.D."/>
            <person name="Daligault H."/>
            <person name="Lapidus A."/>
            <person name="Lucas S."/>
            <person name="Hammon N."/>
            <person name="Nolan M."/>
            <person name="Tice H."/>
            <person name="Cheng J.F."/>
            <person name="Han C."/>
            <person name="Tapia R."/>
            <person name="Goodwin L."/>
            <person name="Pitluck S."/>
            <person name="Liolios K."/>
            <person name="Ivanova N."/>
            <person name="Mavromatis K."/>
            <person name="Mikhailova N."/>
            <person name="Pati A."/>
            <person name="Chen A."/>
            <person name="Palaniappan K."/>
            <person name="Land M."/>
            <person name="Hauser L."/>
            <person name="Chang Y.J."/>
            <person name="Jeffries C.D."/>
            <person name="Rohde M."/>
            <person name="Spring S."/>
            <person name="Sikorski J."/>
            <person name="Goker M."/>
            <person name="Woyke T."/>
            <person name="Bristow J."/>
            <person name="Eisen J.A."/>
            <person name="Markowitz V."/>
            <person name="Hugenholtz P."/>
            <person name="Kyrpides N.C."/>
            <person name="Klenk H.P."/>
        </authorList>
    </citation>
    <scope>NUCLEOTIDE SEQUENCE [LARGE SCALE GENOMIC DNA]</scope>
    <source>
        <strain evidence="5">DSM 11571 / OCM 486 / SEBR 4847</strain>
    </source>
</reference>
<dbReference type="GO" id="GO:0016851">
    <property type="term" value="F:magnesium chelatase activity"/>
    <property type="evidence" value="ECO:0007669"/>
    <property type="project" value="UniProtKB-EC"/>
</dbReference>
<dbReference type="RefSeq" id="WP_013330157.1">
    <property type="nucleotide sequence ID" value="NC_014507.1"/>
</dbReference>
<dbReference type="InterPro" id="IPR052989">
    <property type="entry name" value="Mg-chelatase_DI-like"/>
</dbReference>
<name>E1RKP1_METP4</name>
<dbReference type="EC" id="6.6.1.1" evidence="4"/>
<feature type="compositionally biased region" description="Basic and acidic residues" evidence="2">
    <location>
        <begin position="300"/>
        <end position="338"/>
    </location>
</feature>
<dbReference type="Pfam" id="PF07728">
    <property type="entry name" value="AAA_5"/>
    <property type="match status" value="1"/>
</dbReference>
<dbReference type="Gene3D" id="1.10.8.80">
    <property type="entry name" value="Magnesium chelatase subunit I, C-Terminal domain"/>
    <property type="match status" value="1"/>
</dbReference>
<dbReference type="Pfam" id="PF17863">
    <property type="entry name" value="AAA_lid_2"/>
    <property type="match status" value="1"/>
</dbReference>
<feature type="region of interest" description="Disordered" evidence="2">
    <location>
        <begin position="277"/>
        <end position="350"/>
    </location>
</feature>
<protein>
    <submittedName>
        <fullName evidence="4">Magnesium chelatase</fullName>
        <ecNumber evidence="4">6.6.1.1</ecNumber>
    </submittedName>
</protein>
<dbReference type="InterPro" id="IPR036465">
    <property type="entry name" value="vWFA_dom_sf"/>
</dbReference>
<dbReference type="OrthoDB" id="78267at2157"/>
<dbReference type="SUPFAM" id="SSF52540">
    <property type="entry name" value="P-loop containing nucleoside triphosphate hydrolases"/>
    <property type="match status" value="1"/>
</dbReference>
<dbReference type="HOGENOM" id="CLU_016684_6_2_2"/>
<evidence type="ECO:0000259" key="3">
    <source>
        <dbReference type="PROSITE" id="PS50234"/>
    </source>
</evidence>
<dbReference type="EMBL" id="CP002117">
    <property type="protein sequence ID" value="ADN36980.1"/>
    <property type="molecule type" value="Genomic_DNA"/>
</dbReference>
<dbReference type="InterPro" id="IPR041702">
    <property type="entry name" value="BchD/ChlD_VWA"/>
</dbReference>
<dbReference type="PANTHER" id="PTHR35023">
    <property type="entry name" value="CHELATASE-RELATED"/>
    <property type="match status" value="1"/>
</dbReference>
<evidence type="ECO:0000313" key="5">
    <source>
        <dbReference type="Proteomes" id="UP000006565"/>
    </source>
</evidence>
<keyword evidence="4" id="KW-0436">Ligase</keyword>
<dbReference type="Gene3D" id="3.40.50.300">
    <property type="entry name" value="P-loop containing nucleotide triphosphate hydrolases"/>
    <property type="match status" value="1"/>
</dbReference>
<sequence>MNEYPVFPFPAIVGNDSAKKAILCILLNEDLKGLLITGGCGSAKTTLARSAGKISDGKSTTIIPQNTTGERLFGSIDIENAITEGKISITKGILVESDRRIVVVDDINLFDEKIIHTILDTAGSGNLLLERDGFSENIRTRYILVATMDPEEGRLSSRILDRFDLCVETERIEDESARLKIIKSCMAFEKDPVSFSKEYSPEIEELRENIRKAKERLPFVTIPGSLIELISELCIELNVSGQRGDIALAKTAKTLAAIDGRDNVVFEDIRQAALLALEHRRRSPPPGSPQRNPPDESEPEDRRENENNRDDEERPGKGNDKNAENREDLPDHGNRESPENTPWEPGEAPPEQVFEIGSAFNIIEFLDEHSLSRLRSGNPGSGRRRRSTSSDSSGRYVSYRHRDRNKNDIAIDATLRAAAPFQTARDRNGLAIKVDREDLREKVREKRTGDIILFLVDASGSMGVKKRMVAVKGAVLSLLNDAYQKRDTVGLMIFRRKEATLLLPPTRSTDLAHKLLKEIPTGGRTPLSEGVASAVRLLSQGRYSKSTDSKTIVILTDGRANYSGSGRNPYEEMRMTALAASEKKIRFVVVDTEEGFPRLDFAIALASELGATYLRLDELDSRKLAQSIETIVKKGAQPCLKN</sequence>
<evidence type="ECO:0000256" key="2">
    <source>
        <dbReference type="SAM" id="MobiDB-lite"/>
    </source>
</evidence>
<dbReference type="InterPro" id="IPR011704">
    <property type="entry name" value="ATPase_dyneun-rel_AAA"/>
</dbReference>
<dbReference type="InterPro" id="IPR002035">
    <property type="entry name" value="VWF_A"/>
</dbReference>
<dbReference type="SMART" id="SM00327">
    <property type="entry name" value="VWA"/>
    <property type="match status" value="1"/>
</dbReference>
<dbReference type="GO" id="GO:0016887">
    <property type="term" value="F:ATP hydrolysis activity"/>
    <property type="evidence" value="ECO:0007669"/>
    <property type="project" value="InterPro"/>
</dbReference>
<dbReference type="Gene3D" id="3.40.50.410">
    <property type="entry name" value="von Willebrand factor, type A domain"/>
    <property type="match status" value="1"/>
</dbReference>
<dbReference type="AlphaFoldDB" id="E1RKP1"/>
<evidence type="ECO:0000313" key="4">
    <source>
        <dbReference type="EMBL" id="ADN36980.1"/>
    </source>
</evidence>
<keyword evidence="5" id="KW-1185">Reference proteome</keyword>
<dbReference type="GO" id="GO:0005524">
    <property type="term" value="F:ATP binding"/>
    <property type="evidence" value="ECO:0007669"/>
    <property type="project" value="InterPro"/>
</dbReference>
<dbReference type="CDD" id="cd00009">
    <property type="entry name" value="AAA"/>
    <property type="match status" value="1"/>
</dbReference>
<dbReference type="SUPFAM" id="SSF53300">
    <property type="entry name" value="vWA-like"/>
    <property type="match status" value="1"/>
</dbReference>